<keyword evidence="10" id="KW-0067">ATP-binding</keyword>
<dbReference type="SUPFAM" id="SSF48726">
    <property type="entry name" value="Immunoglobulin"/>
    <property type="match status" value="3"/>
</dbReference>
<evidence type="ECO:0000256" key="6">
    <source>
        <dbReference type="ARBA" id="ARBA00022729"/>
    </source>
</evidence>
<keyword evidence="5 19" id="KW-0812">Transmembrane</keyword>
<name>G0Z834_PTYFL</name>
<feature type="region of interest" description="Disordered" evidence="18">
    <location>
        <begin position="138"/>
        <end position="160"/>
    </location>
</feature>
<dbReference type="SMART" id="SM00409">
    <property type="entry name" value="IG"/>
    <property type="match status" value="3"/>
</dbReference>
<keyword evidence="8" id="KW-0547">Nucleotide-binding</keyword>
<organism evidence="22">
    <name type="scientific">Ptychodera flava</name>
    <name type="common">Acorn worm</name>
    <dbReference type="NCBI Taxonomy" id="63121"/>
    <lineage>
        <taxon>Eukaryota</taxon>
        <taxon>Metazoa</taxon>
        <taxon>Hemichordata</taxon>
        <taxon>Enteropneusta</taxon>
        <taxon>Ptychoderidae</taxon>
        <taxon>Ptychodera</taxon>
    </lineage>
</organism>
<dbReference type="GO" id="GO:0005886">
    <property type="term" value="C:plasma membrane"/>
    <property type="evidence" value="ECO:0007669"/>
    <property type="project" value="TreeGrafter"/>
</dbReference>
<dbReference type="FunFam" id="2.60.40.10:FF:000593">
    <property type="entry name" value="Fibroblast growth factor receptor-like 1"/>
    <property type="match status" value="1"/>
</dbReference>
<evidence type="ECO:0000256" key="11">
    <source>
        <dbReference type="ARBA" id="ARBA00022989"/>
    </source>
</evidence>
<evidence type="ECO:0000256" key="3">
    <source>
        <dbReference type="ARBA" id="ARBA00022553"/>
    </source>
</evidence>
<feature type="domain" description="Ig-like" evidence="21">
    <location>
        <begin position="150"/>
        <end position="240"/>
    </location>
</feature>
<dbReference type="EC" id="2.7.10.1" evidence="2"/>
<dbReference type="InterPro" id="IPR052615">
    <property type="entry name" value="FGFRL"/>
</dbReference>
<keyword evidence="17" id="KW-0393">Immunoglobulin domain</keyword>
<evidence type="ECO:0000256" key="12">
    <source>
        <dbReference type="ARBA" id="ARBA00023136"/>
    </source>
</evidence>
<keyword evidence="16" id="KW-0325">Glycoprotein</keyword>
<proteinExistence type="evidence at transcript level"/>
<dbReference type="InterPro" id="IPR003599">
    <property type="entry name" value="Ig_sub"/>
</dbReference>
<evidence type="ECO:0000313" key="22">
    <source>
        <dbReference type="EMBL" id="AEK81569.1"/>
    </source>
</evidence>
<dbReference type="InterPro" id="IPR007110">
    <property type="entry name" value="Ig-like_dom"/>
</dbReference>
<dbReference type="SMART" id="SM00408">
    <property type="entry name" value="IGc2"/>
    <property type="match status" value="3"/>
</dbReference>
<evidence type="ECO:0000256" key="1">
    <source>
        <dbReference type="ARBA" id="ARBA00004167"/>
    </source>
</evidence>
<evidence type="ECO:0000256" key="18">
    <source>
        <dbReference type="SAM" id="MobiDB-lite"/>
    </source>
</evidence>
<evidence type="ECO:0000256" key="13">
    <source>
        <dbReference type="ARBA" id="ARBA00023137"/>
    </source>
</evidence>
<evidence type="ECO:0000256" key="17">
    <source>
        <dbReference type="ARBA" id="ARBA00023319"/>
    </source>
</evidence>
<feature type="signal peptide" evidence="20">
    <location>
        <begin position="1"/>
        <end position="19"/>
    </location>
</feature>
<evidence type="ECO:0000256" key="16">
    <source>
        <dbReference type="ARBA" id="ARBA00023180"/>
    </source>
</evidence>
<gene>
    <name evidence="22" type="primary">Fgfrl1</name>
</gene>
<keyword evidence="11 19" id="KW-1133">Transmembrane helix</keyword>
<dbReference type="Gene3D" id="2.60.40.10">
    <property type="entry name" value="Immunoglobulins"/>
    <property type="match status" value="3"/>
</dbReference>
<dbReference type="PANTHER" id="PTHR19890:SF10">
    <property type="entry name" value="FIBROBLAST GROWTH FACTOR RECEPTOR-LIKE 1"/>
    <property type="match status" value="1"/>
</dbReference>
<evidence type="ECO:0000256" key="7">
    <source>
        <dbReference type="ARBA" id="ARBA00022737"/>
    </source>
</evidence>
<accession>G0Z834</accession>
<sequence length="499" mass="56165">MARLHGLLVFLSTVGFVLSKQGPPRISDKVNGFLRVRVGRRIKLICPVEGDPPLLSTWTKDKENIHSGWKRFHVLRQGLKIDDVQMEDSGHYICKVTNGFGTVTVNYTLTVEATKPKPPRPTPDPNYREPVMPPIKEYETISGKSPGTKPRFSQPGKMARREIPRPVGSSVRLKCVATGHPRPTIIWKKDGERLTDSQLGEGRRAKWTLKLRNLRSSDSGKYTCIVFNTVGSINATYTLDVIERFGPKSPDLIGEHPLNTTVQYGETASFQCKVRSDVKPHIQWLKRVEPHMKLKDLNTTIDFNGSKLIVLPAGEIMFRPDGAYLNKLVIQRATEEDAGMYICLGANTMGYNYRTAFLDVLSDPTRKRDRPGYNGTNSLQNVSVSSPNIPIPVIVGVPAGISLLVCVVMVWCCQQRRRAFSNAPAAIYIQQQQQQRMLSQQEREQFLALHQQQQVNAVVMQTSREKMYQAQSYASDTLNSNCSSSSKVQHHQHLHVHHC</sequence>
<evidence type="ECO:0000256" key="14">
    <source>
        <dbReference type="ARBA" id="ARBA00023157"/>
    </source>
</evidence>
<dbReference type="PROSITE" id="PS50835">
    <property type="entry name" value="IG_LIKE"/>
    <property type="match status" value="3"/>
</dbReference>
<dbReference type="InterPro" id="IPR003598">
    <property type="entry name" value="Ig_sub2"/>
</dbReference>
<evidence type="ECO:0000256" key="5">
    <source>
        <dbReference type="ARBA" id="ARBA00022692"/>
    </source>
</evidence>
<reference evidence="22" key="1">
    <citation type="journal article" date="2011" name="Dev. Biol.">
        <title>Ventralization of an indirect developing hemichordate by NiCl suggests a conserved mechanism of dorso-ventral (D/V) patterning in Ambulacraria (hemichordates and echinoderms).</title>
        <authorList>
            <person name="Rottinger E."/>
            <person name="Martindale M.Q."/>
        </authorList>
    </citation>
    <scope>NUCLEOTIDE SEQUENCE</scope>
</reference>
<evidence type="ECO:0000256" key="4">
    <source>
        <dbReference type="ARBA" id="ARBA00022679"/>
    </source>
</evidence>
<feature type="domain" description="Ig-like" evidence="21">
    <location>
        <begin position="24"/>
        <end position="110"/>
    </location>
</feature>
<dbReference type="FunFam" id="2.60.40.10:FF:000016">
    <property type="entry name" value="Fibroblast growth factor receptor"/>
    <property type="match status" value="1"/>
</dbReference>
<dbReference type="FunFam" id="2.60.40.10:FF:000020">
    <property type="entry name" value="Fibroblast growth factor receptor"/>
    <property type="match status" value="1"/>
</dbReference>
<evidence type="ECO:0000256" key="15">
    <source>
        <dbReference type="ARBA" id="ARBA00023170"/>
    </source>
</evidence>
<dbReference type="Pfam" id="PF07679">
    <property type="entry name" value="I-set"/>
    <property type="match status" value="3"/>
</dbReference>
<keyword evidence="4" id="KW-0808">Transferase</keyword>
<keyword evidence="15 22" id="KW-0675">Receptor</keyword>
<comment type="subcellular location">
    <subcellularLocation>
        <location evidence="1">Membrane</location>
        <topology evidence="1">Single-pass membrane protein</topology>
    </subcellularLocation>
</comment>
<evidence type="ECO:0000256" key="19">
    <source>
        <dbReference type="SAM" id="Phobius"/>
    </source>
</evidence>
<feature type="transmembrane region" description="Helical" evidence="19">
    <location>
        <begin position="389"/>
        <end position="412"/>
    </location>
</feature>
<dbReference type="InterPro" id="IPR013098">
    <property type="entry name" value="Ig_I-set"/>
</dbReference>
<evidence type="ECO:0000256" key="8">
    <source>
        <dbReference type="ARBA" id="ARBA00022741"/>
    </source>
</evidence>
<dbReference type="EMBL" id="HQ904073">
    <property type="protein sequence ID" value="AEK81569.1"/>
    <property type="molecule type" value="mRNA"/>
</dbReference>
<dbReference type="InterPro" id="IPR013783">
    <property type="entry name" value="Ig-like_fold"/>
</dbReference>
<dbReference type="InterPro" id="IPR036179">
    <property type="entry name" value="Ig-like_dom_sf"/>
</dbReference>
<evidence type="ECO:0000256" key="10">
    <source>
        <dbReference type="ARBA" id="ARBA00022840"/>
    </source>
</evidence>
<protein>
    <recommendedName>
        <fullName evidence="2">receptor protein-tyrosine kinase</fullName>
        <ecNumber evidence="2">2.7.10.1</ecNumber>
    </recommendedName>
</protein>
<keyword evidence="13" id="KW-0829">Tyrosine-protein kinase</keyword>
<keyword evidence="12 19" id="KW-0472">Membrane</keyword>
<dbReference type="GO" id="GO:0017134">
    <property type="term" value="F:fibroblast growth factor binding"/>
    <property type="evidence" value="ECO:0007669"/>
    <property type="project" value="TreeGrafter"/>
</dbReference>
<feature type="chain" id="PRO_5003411544" description="receptor protein-tyrosine kinase" evidence="20">
    <location>
        <begin position="20"/>
        <end position="499"/>
    </location>
</feature>
<evidence type="ECO:0000256" key="9">
    <source>
        <dbReference type="ARBA" id="ARBA00022777"/>
    </source>
</evidence>
<dbReference type="GO" id="GO:0005007">
    <property type="term" value="F:fibroblast growth factor receptor activity"/>
    <property type="evidence" value="ECO:0007669"/>
    <property type="project" value="TreeGrafter"/>
</dbReference>
<keyword evidence="6 20" id="KW-0732">Signal</keyword>
<evidence type="ECO:0000256" key="2">
    <source>
        <dbReference type="ARBA" id="ARBA00011902"/>
    </source>
</evidence>
<dbReference type="AlphaFoldDB" id="G0Z834"/>
<dbReference type="GO" id="GO:0005524">
    <property type="term" value="F:ATP binding"/>
    <property type="evidence" value="ECO:0007669"/>
    <property type="project" value="UniProtKB-KW"/>
</dbReference>
<keyword evidence="3" id="KW-0597">Phosphoprotein</keyword>
<dbReference type="PANTHER" id="PTHR19890">
    <property type="entry name" value="FIBROBLAST GROWTH FACTOR RECEPTOR"/>
    <property type="match status" value="1"/>
</dbReference>
<keyword evidence="7" id="KW-0677">Repeat</keyword>
<evidence type="ECO:0000256" key="20">
    <source>
        <dbReference type="SAM" id="SignalP"/>
    </source>
</evidence>
<keyword evidence="9" id="KW-0418">Kinase</keyword>
<evidence type="ECO:0000259" key="21">
    <source>
        <dbReference type="PROSITE" id="PS50835"/>
    </source>
</evidence>
<keyword evidence="14" id="KW-1015">Disulfide bond</keyword>
<feature type="domain" description="Ig-like" evidence="21">
    <location>
        <begin position="250"/>
        <end position="359"/>
    </location>
</feature>